<name>A0A1B4V6Q8_9GAMM</name>
<dbReference type="EMBL" id="AP014936">
    <property type="protein sequence ID" value="BAU49115.1"/>
    <property type="molecule type" value="Genomic_DNA"/>
</dbReference>
<evidence type="ECO:0000313" key="2">
    <source>
        <dbReference type="Proteomes" id="UP000218899"/>
    </source>
</evidence>
<dbReference type="SUPFAM" id="SSF53474">
    <property type="entry name" value="alpha/beta-Hydrolases"/>
    <property type="match status" value="1"/>
</dbReference>
<proteinExistence type="predicted"/>
<sequence length="222" mass="24227">MPGLDGTGLLFERFVGALPNDIPVRTLAYPRDVPLSLPQYAELAARDLPSGRTVLLAESFSSLVALALLAGGAVSPRAIVFCAGFAEPPRPLLLGLARMIPGTGTLIRHAPDVLLRYSCLGGSRDPALLAWLRSALARVSPVVLEQRLALIGQRRRFFRERCTVPCHYLQAGNDRLVPAGAARWFDAHFASCNVQRIEGPHFLLQTRPEECARRVTEIVRTA</sequence>
<gene>
    <name evidence="1" type="ORF">SVA_2567</name>
</gene>
<dbReference type="AlphaFoldDB" id="A0A1B4V6Q8"/>
<keyword evidence="2" id="KW-1185">Reference proteome</keyword>
<evidence type="ECO:0000313" key="1">
    <source>
        <dbReference type="EMBL" id="BAU49115.1"/>
    </source>
</evidence>
<dbReference type="Proteomes" id="UP000218899">
    <property type="component" value="Chromosome"/>
</dbReference>
<dbReference type="KEGG" id="sva:SVA_2567"/>
<protein>
    <submittedName>
        <fullName evidence="1">BioH</fullName>
    </submittedName>
</protein>
<accession>A0A1B4V6Q8</accession>
<organism evidence="1 2">
    <name type="scientific">Sulfurifustis variabilis</name>
    <dbReference type="NCBI Taxonomy" id="1675686"/>
    <lineage>
        <taxon>Bacteria</taxon>
        <taxon>Pseudomonadati</taxon>
        <taxon>Pseudomonadota</taxon>
        <taxon>Gammaproteobacteria</taxon>
        <taxon>Acidiferrobacterales</taxon>
        <taxon>Acidiferrobacteraceae</taxon>
        <taxon>Sulfurifustis</taxon>
    </lineage>
</organism>
<reference evidence="1 2" key="1">
    <citation type="submission" date="2015-08" db="EMBL/GenBank/DDBJ databases">
        <title>Complete genome sequence of Sulfurifustis variabilis.</title>
        <authorList>
            <person name="Miura A."/>
            <person name="Kojima H."/>
            <person name="Fukui M."/>
        </authorList>
    </citation>
    <scope>NUCLEOTIDE SEQUENCE [LARGE SCALE GENOMIC DNA]</scope>
    <source>
        <strain evidence="2">skN76</strain>
    </source>
</reference>
<dbReference type="InterPro" id="IPR029058">
    <property type="entry name" value="AB_hydrolase_fold"/>
</dbReference>
<dbReference type="Gene3D" id="3.40.50.1820">
    <property type="entry name" value="alpha/beta hydrolase"/>
    <property type="match status" value="1"/>
</dbReference>